<dbReference type="Pfam" id="PF00022">
    <property type="entry name" value="Actin"/>
    <property type="match status" value="1"/>
</dbReference>
<sequence length="809" mass="93347">MLKTELTDENIKHIKKESYENEQIITQLLEPFSGYQRVIIMGMTGSGKSSLAACLSRKDVHIIKDKKRIELDGPGIQCSYSSATSKPSIQYTEHCPNLIYCDCPGFQDSRGKCQEIINSMLIDNYFQINTCNDFKILLVISDSEFNDRRGLPVLQSFERLMKIIPDIEQLKQLIGLVITKGDIYNTVEEYIEFLQKSEQDLLLKWGNFFAEKKNHVFLFPLAQNKDVGNQYYFEDQERLENFLLRKQMIIPCHKIAYSDESKIALNFAQQEILERLQINIKNIFHEMYKDYSNKNNSAILKKWIDIINELLNCNIKEIAQLDSFLKKKIINYYNYLQIIQNMINDEAMIKFINLLLNDNQYITKLEDEIRSSSLNTLNELIAYYEQAQLYEENMRKEAYFQQQMNEMKRKSEIQEKEYQRKKKEITNKFRYLSENYNDEVQTIVIDNGSSMSKAGFAGDEEPRSVFPTIVGRPKYVAAVAGGQNKDTYVGDEACAKAGVLILKYPIEHGIVTNWDDMEKIWHHTFYNELRVDPAEHPVLLTEAPMNPKANREKMIQLMFETFNVPSFYVGIQSVLSLYSSGRTKGIVLDSGDAVTFTVPIYDGYSLPHAIMRLNFAGRDITVLLQKILEERGYSFITSAEREIVRDIKEKHAYVALDYDAELQNAKSSYECDVSYRLPDGNVITIADERFCCTELLFKPHMNGFEFDGIDKTLNDSILKCDIDIRKDLYSNIVLSGGSTMFEGLPERIEMEITNLAPSMNVRVLAPPERKYAVWIGGSILASLDSFPQMVITHDEYNDTGPGIVHKKCF</sequence>
<dbReference type="PANTHER" id="PTHR11937">
    <property type="entry name" value="ACTIN"/>
    <property type="match status" value="1"/>
</dbReference>
<organism evidence="2 3">
    <name type="scientific">Tritrichomonas musculus</name>
    <dbReference type="NCBI Taxonomy" id="1915356"/>
    <lineage>
        <taxon>Eukaryota</taxon>
        <taxon>Metamonada</taxon>
        <taxon>Parabasalia</taxon>
        <taxon>Tritrichomonadida</taxon>
        <taxon>Tritrichomonadidae</taxon>
        <taxon>Tritrichomonas</taxon>
    </lineage>
</organism>
<evidence type="ECO:0000256" key="1">
    <source>
        <dbReference type="RuleBase" id="RU000487"/>
    </source>
</evidence>
<dbReference type="Proteomes" id="UP001470230">
    <property type="component" value="Unassembled WGS sequence"/>
</dbReference>
<gene>
    <name evidence="2" type="ORF">M9Y10_001323</name>
</gene>
<dbReference type="InterPro" id="IPR027417">
    <property type="entry name" value="P-loop_NTPase"/>
</dbReference>
<protein>
    <recommendedName>
        <fullName evidence="4">Actin</fullName>
    </recommendedName>
</protein>
<dbReference type="SMART" id="SM00268">
    <property type="entry name" value="ACTIN"/>
    <property type="match status" value="1"/>
</dbReference>
<dbReference type="InterPro" id="IPR004000">
    <property type="entry name" value="Actin"/>
</dbReference>
<dbReference type="Gene3D" id="3.90.640.10">
    <property type="entry name" value="Actin, Chain A, domain 4"/>
    <property type="match status" value="1"/>
</dbReference>
<dbReference type="InterPro" id="IPR020902">
    <property type="entry name" value="Actin/actin-like_CS"/>
</dbReference>
<accession>A0ABR2L7Q3</accession>
<dbReference type="SUPFAM" id="SSF53067">
    <property type="entry name" value="Actin-like ATPase domain"/>
    <property type="match status" value="2"/>
</dbReference>
<dbReference type="InterPro" id="IPR043129">
    <property type="entry name" value="ATPase_NBD"/>
</dbReference>
<evidence type="ECO:0008006" key="4">
    <source>
        <dbReference type="Google" id="ProtNLM"/>
    </source>
</evidence>
<dbReference type="Gene3D" id="3.40.50.300">
    <property type="entry name" value="P-loop containing nucleotide triphosphate hydrolases"/>
    <property type="match status" value="1"/>
</dbReference>
<dbReference type="PROSITE" id="PS01132">
    <property type="entry name" value="ACTINS_ACT_LIKE"/>
    <property type="match status" value="1"/>
</dbReference>
<evidence type="ECO:0000313" key="3">
    <source>
        <dbReference type="Proteomes" id="UP001470230"/>
    </source>
</evidence>
<name>A0ABR2L7Q3_9EUKA</name>
<comment type="similarity">
    <text evidence="1">Belongs to the actin family.</text>
</comment>
<comment type="caution">
    <text evidence="2">The sequence shown here is derived from an EMBL/GenBank/DDBJ whole genome shotgun (WGS) entry which is preliminary data.</text>
</comment>
<dbReference type="EMBL" id="JAPFFF010000001">
    <property type="protein sequence ID" value="KAK8899026.1"/>
    <property type="molecule type" value="Genomic_DNA"/>
</dbReference>
<dbReference type="SUPFAM" id="SSF52540">
    <property type="entry name" value="P-loop containing nucleoside triphosphate hydrolases"/>
    <property type="match status" value="1"/>
</dbReference>
<dbReference type="Gene3D" id="3.30.420.40">
    <property type="match status" value="2"/>
</dbReference>
<dbReference type="PRINTS" id="PR00190">
    <property type="entry name" value="ACTIN"/>
</dbReference>
<keyword evidence="3" id="KW-1185">Reference proteome</keyword>
<reference evidence="2 3" key="1">
    <citation type="submission" date="2024-04" db="EMBL/GenBank/DDBJ databases">
        <title>Tritrichomonas musculus Genome.</title>
        <authorList>
            <person name="Alves-Ferreira E."/>
            <person name="Grigg M."/>
            <person name="Lorenzi H."/>
            <person name="Galac M."/>
        </authorList>
    </citation>
    <scope>NUCLEOTIDE SEQUENCE [LARGE SCALE GENOMIC DNA]</scope>
    <source>
        <strain evidence="2 3">EAF2021</strain>
    </source>
</reference>
<evidence type="ECO:0000313" key="2">
    <source>
        <dbReference type="EMBL" id="KAK8899026.1"/>
    </source>
</evidence>
<proteinExistence type="inferred from homology"/>